<evidence type="ECO:0000313" key="1">
    <source>
        <dbReference type="EnsemblMetazoa" id="AATE015952-PA.1"/>
    </source>
</evidence>
<dbReference type="EMBL" id="AXCP01007083">
    <property type="status" value="NOT_ANNOTATED_CDS"/>
    <property type="molecule type" value="Genomic_DNA"/>
</dbReference>
<dbReference type="EnsemblMetazoa" id="AATE015952-RA">
    <property type="protein sequence ID" value="AATE015952-PA.1"/>
    <property type="gene ID" value="AATE015952"/>
</dbReference>
<reference evidence="1" key="1">
    <citation type="submission" date="2022-08" db="UniProtKB">
        <authorList>
            <consortium name="EnsemblMetazoa"/>
        </authorList>
    </citation>
    <scope>IDENTIFICATION</scope>
    <source>
        <strain evidence="1">EBRO</strain>
    </source>
</reference>
<dbReference type="VEuPathDB" id="VectorBase:AATE015952"/>
<organism evidence="1">
    <name type="scientific">Anopheles atroparvus</name>
    <name type="common">European mosquito</name>
    <dbReference type="NCBI Taxonomy" id="41427"/>
    <lineage>
        <taxon>Eukaryota</taxon>
        <taxon>Metazoa</taxon>
        <taxon>Ecdysozoa</taxon>
        <taxon>Arthropoda</taxon>
        <taxon>Hexapoda</taxon>
        <taxon>Insecta</taxon>
        <taxon>Pterygota</taxon>
        <taxon>Neoptera</taxon>
        <taxon>Endopterygota</taxon>
        <taxon>Diptera</taxon>
        <taxon>Nematocera</taxon>
        <taxon>Culicoidea</taxon>
        <taxon>Culicidae</taxon>
        <taxon>Anophelinae</taxon>
        <taxon>Anopheles</taxon>
    </lineage>
</organism>
<protein>
    <submittedName>
        <fullName evidence="1">Uncharacterized protein</fullName>
    </submittedName>
</protein>
<sequence length="114" mass="12314">MSLQVQFAIEDVDDARGKDKKRSRDTVTRDAVIEPTPHTAAWPDVNLGISITEAEATSRNVAVLVSDEAAETYPNTGIFSSTHSSAHFIDQHQPGQAIALENARVNDTSIPNVS</sequence>
<accession>A0A182JDC4</accession>
<name>A0A182JDC4_ANOAO</name>
<proteinExistence type="predicted"/>
<dbReference type="AlphaFoldDB" id="A0A182JDC4"/>